<evidence type="ECO:0000313" key="21">
    <source>
        <dbReference type="Proteomes" id="UP000270291"/>
    </source>
</evidence>
<dbReference type="Pfam" id="PF02654">
    <property type="entry name" value="CobS"/>
    <property type="match status" value="1"/>
</dbReference>
<evidence type="ECO:0000256" key="13">
    <source>
        <dbReference type="ARBA" id="ARBA00023136"/>
    </source>
</evidence>
<evidence type="ECO:0000256" key="1">
    <source>
        <dbReference type="ARBA" id="ARBA00001946"/>
    </source>
</evidence>
<evidence type="ECO:0000256" key="18">
    <source>
        <dbReference type="ARBA" id="ARBA00049504"/>
    </source>
</evidence>
<feature type="transmembrane region" description="Helical" evidence="19">
    <location>
        <begin position="141"/>
        <end position="164"/>
    </location>
</feature>
<keyword evidence="12 19" id="KW-1133">Transmembrane helix</keyword>
<comment type="catalytic activity">
    <reaction evidence="17 19">
        <text>alpha-ribazole + adenosylcob(III)inamide-GDP = adenosylcob(III)alamin + GMP + H(+)</text>
        <dbReference type="Rhea" id="RHEA:16049"/>
        <dbReference type="ChEBI" id="CHEBI:10329"/>
        <dbReference type="ChEBI" id="CHEBI:15378"/>
        <dbReference type="ChEBI" id="CHEBI:18408"/>
        <dbReference type="ChEBI" id="CHEBI:58115"/>
        <dbReference type="ChEBI" id="CHEBI:60487"/>
        <dbReference type="EC" id="2.7.8.26"/>
    </reaction>
</comment>
<name>A0A3R9UVS1_9BACT</name>
<dbReference type="NCBIfam" id="NF001277">
    <property type="entry name" value="PRK00235.1-3"/>
    <property type="match status" value="1"/>
</dbReference>
<proteinExistence type="inferred from homology"/>
<keyword evidence="10 19" id="KW-0812">Transmembrane</keyword>
<evidence type="ECO:0000256" key="11">
    <source>
        <dbReference type="ARBA" id="ARBA00022842"/>
    </source>
</evidence>
<dbReference type="Proteomes" id="UP000270291">
    <property type="component" value="Unassembled WGS sequence"/>
</dbReference>
<comment type="caution">
    <text evidence="20">The sequence shown here is derived from an EMBL/GenBank/DDBJ whole genome shotgun (WGS) entry which is preliminary data.</text>
</comment>
<dbReference type="GO" id="GO:0009236">
    <property type="term" value="P:cobalamin biosynthetic process"/>
    <property type="evidence" value="ECO:0007669"/>
    <property type="project" value="UniProtKB-UniRule"/>
</dbReference>
<evidence type="ECO:0000256" key="12">
    <source>
        <dbReference type="ARBA" id="ARBA00022989"/>
    </source>
</evidence>
<dbReference type="EC" id="2.7.8.26" evidence="5 19"/>
<organism evidence="20 21">
    <name type="scientific">Hymenobacter perfusus</name>
    <dbReference type="NCBI Taxonomy" id="1236770"/>
    <lineage>
        <taxon>Bacteria</taxon>
        <taxon>Pseudomonadati</taxon>
        <taxon>Bacteroidota</taxon>
        <taxon>Cytophagia</taxon>
        <taxon>Cytophagales</taxon>
        <taxon>Hymenobacteraceae</taxon>
        <taxon>Hymenobacter</taxon>
    </lineage>
</organism>
<evidence type="ECO:0000256" key="14">
    <source>
        <dbReference type="ARBA" id="ARBA00025228"/>
    </source>
</evidence>
<dbReference type="GO" id="GO:0005886">
    <property type="term" value="C:plasma membrane"/>
    <property type="evidence" value="ECO:0007669"/>
    <property type="project" value="UniProtKB-SubCell"/>
</dbReference>
<evidence type="ECO:0000256" key="6">
    <source>
        <dbReference type="ARBA" id="ARBA00015850"/>
    </source>
</evidence>
<comment type="catalytic activity">
    <reaction evidence="18 19">
        <text>alpha-ribazole 5'-phosphate + adenosylcob(III)inamide-GDP = adenosylcob(III)alamin 5'-phosphate + GMP + H(+)</text>
        <dbReference type="Rhea" id="RHEA:23560"/>
        <dbReference type="ChEBI" id="CHEBI:15378"/>
        <dbReference type="ChEBI" id="CHEBI:57918"/>
        <dbReference type="ChEBI" id="CHEBI:58115"/>
        <dbReference type="ChEBI" id="CHEBI:60487"/>
        <dbReference type="ChEBI" id="CHEBI:60493"/>
        <dbReference type="EC" id="2.7.8.26"/>
    </reaction>
</comment>
<keyword evidence="13 19" id="KW-0472">Membrane</keyword>
<dbReference type="AlphaFoldDB" id="A0A3R9UVS1"/>
<evidence type="ECO:0000256" key="15">
    <source>
        <dbReference type="ARBA" id="ARBA00032605"/>
    </source>
</evidence>
<comment type="similarity">
    <text evidence="4 19">Belongs to the CobS family.</text>
</comment>
<accession>A0A3R9UVS1</accession>
<evidence type="ECO:0000256" key="19">
    <source>
        <dbReference type="HAMAP-Rule" id="MF_00719"/>
    </source>
</evidence>
<evidence type="ECO:0000256" key="5">
    <source>
        <dbReference type="ARBA" id="ARBA00013200"/>
    </source>
</evidence>
<keyword evidence="21" id="KW-1185">Reference proteome</keyword>
<dbReference type="PANTHER" id="PTHR34148">
    <property type="entry name" value="ADENOSYLCOBINAMIDE-GDP RIBAZOLETRANSFERASE"/>
    <property type="match status" value="1"/>
</dbReference>
<dbReference type="HAMAP" id="MF_00719">
    <property type="entry name" value="CobS"/>
    <property type="match status" value="1"/>
</dbReference>
<dbReference type="GO" id="GO:0008818">
    <property type="term" value="F:cobalamin 5'-phosphate synthase activity"/>
    <property type="evidence" value="ECO:0007669"/>
    <property type="project" value="UniProtKB-UniRule"/>
</dbReference>
<dbReference type="InterPro" id="IPR003805">
    <property type="entry name" value="CobS"/>
</dbReference>
<evidence type="ECO:0000256" key="10">
    <source>
        <dbReference type="ARBA" id="ARBA00022692"/>
    </source>
</evidence>
<feature type="transmembrane region" description="Helical" evidence="19">
    <location>
        <begin position="185"/>
        <end position="204"/>
    </location>
</feature>
<dbReference type="NCBIfam" id="TIGR00317">
    <property type="entry name" value="cobS"/>
    <property type="match status" value="1"/>
</dbReference>
<feature type="transmembrane region" description="Helical" evidence="19">
    <location>
        <begin position="36"/>
        <end position="60"/>
    </location>
</feature>
<dbReference type="EMBL" id="RWIU01000006">
    <property type="protein sequence ID" value="RSK41175.1"/>
    <property type="molecule type" value="Genomic_DNA"/>
</dbReference>
<dbReference type="OrthoDB" id="9794626at2"/>
<dbReference type="RefSeq" id="WP_125439797.1">
    <property type="nucleotide sequence ID" value="NZ_RWIU01000006.1"/>
</dbReference>
<dbReference type="GO" id="GO:0051073">
    <property type="term" value="F:adenosylcobinamide-GDP ribazoletransferase activity"/>
    <property type="evidence" value="ECO:0007669"/>
    <property type="project" value="UniProtKB-UniRule"/>
</dbReference>
<dbReference type="PANTHER" id="PTHR34148:SF1">
    <property type="entry name" value="ADENOSYLCOBINAMIDE-GDP RIBAZOLETRANSFERASE"/>
    <property type="match status" value="1"/>
</dbReference>
<comment type="cofactor">
    <cofactor evidence="1 19">
        <name>Mg(2+)</name>
        <dbReference type="ChEBI" id="CHEBI:18420"/>
    </cofactor>
</comment>
<evidence type="ECO:0000256" key="17">
    <source>
        <dbReference type="ARBA" id="ARBA00048623"/>
    </source>
</evidence>
<feature type="transmembrane region" description="Helical" evidence="19">
    <location>
        <begin position="110"/>
        <end position="129"/>
    </location>
</feature>
<reference evidence="20 21" key="1">
    <citation type="submission" date="2018-12" db="EMBL/GenBank/DDBJ databases">
        <authorList>
            <person name="Feng G."/>
            <person name="Zhu H."/>
        </authorList>
    </citation>
    <scope>NUCLEOTIDE SEQUENCE [LARGE SCALE GENOMIC DNA]</scope>
    <source>
        <strain evidence="20 21">LMG 26000</strain>
    </source>
</reference>
<evidence type="ECO:0000256" key="7">
    <source>
        <dbReference type="ARBA" id="ARBA00022475"/>
    </source>
</evidence>
<keyword evidence="9 19" id="KW-0808">Transferase</keyword>
<keyword evidence="7 19" id="KW-1003">Cell membrane</keyword>
<comment type="pathway">
    <text evidence="3 19">Cofactor biosynthesis; adenosylcobalamin biosynthesis; adenosylcobalamin from cob(II)yrinate a,c-diamide: step 7/7.</text>
</comment>
<evidence type="ECO:0000256" key="16">
    <source>
        <dbReference type="ARBA" id="ARBA00032853"/>
    </source>
</evidence>
<evidence type="ECO:0000256" key="4">
    <source>
        <dbReference type="ARBA" id="ARBA00010561"/>
    </source>
</evidence>
<sequence>MRRQLELFFTALMFYTRVPCPRWIGHSEELLNKSTVYFPLIGWLVGGVAALSFGALRVIFPTDISLVLSMVASIWMTGAFHEDGFADMCDGFGGGWTQQRILDIMKDSRLGTYGATGLGLMLALKFFALKSLVTGPGVSVWAGPGLLVVAHALSRATALTFVYTHHYVRANEDSKAKPLAKQISLPELLVGLVFGLLPLLAYVAWLGSGWPLLVLLPLWLVKAYLARFFQRWIGGYTGDCLGATQQVAEVVIYLFFCSRLWIST</sequence>
<comment type="subcellular location">
    <subcellularLocation>
        <location evidence="2 19">Cell membrane</location>
        <topology evidence="2 19">Multi-pass membrane protein</topology>
    </subcellularLocation>
</comment>
<evidence type="ECO:0000256" key="9">
    <source>
        <dbReference type="ARBA" id="ARBA00022679"/>
    </source>
</evidence>
<evidence type="ECO:0000256" key="8">
    <source>
        <dbReference type="ARBA" id="ARBA00022573"/>
    </source>
</evidence>
<keyword evidence="11 19" id="KW-0460">Magnesium</keyword>
<comment type="function">
    <text evidence="14 19">Joins adenosylcobinamide-GDP and alpha-ribazole to generate adenosylcobalamin (Ado-cobalamin). Also synthesizes adenosylcobalamin 5'-phosphate from adenosylcobinamide-GDP and alpha-ribazole 5'-phosphate.</text>
</comment>
<keyword evidence="8 19" id="KW-0169">Cobalamin biosynthesis</keyword>
<feature type="transmembrane region" description="Helical" evidence="19">
    <location>
        <begin position="210"/>
        <end position="229"/>
    </location>
</feature>
<dbReference type="UniPathway" id="UPA00148">
    <property type="reaction ID" value="UER00238"/>
</dbReference>
<evidence type="ECO:0000256" key="2">
    <source>
        <dbReference type="ARBA" id="ARBA00004651"/>
    </source>
</evidence>
<evidence type="ECO:0000256" key="3">
    <source>
        <dbReference type="ARBA" id="ARBA00004663"/>
    </source>
</evidence>
<protein>
    <recommendedName>
        <fullName evidence="6 19">Adenosylcobinamide-GDP ribazoletransferase</fullName>
        <ecNumber evidence="5 19">2.7.8.26</ecNumber>
    </recommendedName>
    <alternativeName>
        <fullName evidence="16 19">Cobalamin synthase</fullName>
    </alternativeName>
    <alternativeName>
        <fullName evidence="15 19">Cobalamin-5'-phosphate synthase</fullName>
    </alternativeName>
</protein>
<evidence type="ECO:0000313" key="20">
    <source>
        <dbReference type="EMBL" id="RSK41175.1"/>
    </source>
</evidence>
<gene>
    <name evidence="19" type="primary">cobS</name>
    <name evidence="20" type="ORF">EI293_17270</name>
</gene>